<name>A0AA38LRN8_TAXCH</name>
<dbReference type="PANTHER" id="PTHR24073">
    <property type="entry name" value="DRAB5-RELATED"/>
    <property type="match status" value="1"/>
</dbReference>
<dbReference type="PROSITE" id="PS00675">
    <property type="entry name" value="SIGMA54_INTERACT_1"/>
    <property type="match status" value="1"/>
</dbReference>
<dbReference type="GO" id="GO:0005525">
    <property type="term" value="F:GTP binding"/>
    <property type="evidence" value="ECO:0007669"/>
    <property type="project" value="UniProtKB-KW"/>
</dbReference>
<sequence>EMFRRDRVRDRDRNRDQNGFPPCGHVRVLVVGDSGVGKSSIVHLIVNGTTVSNIQQTVGCNVGIKFMTYGGSGSSSSTSSKGEKERDFFVEMWDVCGHERYKDCRSLFYSQINGLDLNPELGESIGAGFGLRSHLLQFKEDDQTECNLNLRVVKCFFKTRTLLSRNPGTPTADFAPFYEEGVIQPAAINRGRLWLAVSPAAIKGRRPD</sequence>
<organism evidence="3 4">
    <name type="scientific">Taxus chinensis</name>
    <name type="common">Chinese yew</name>
    <name type="synonym">Taxus wallichiana var. chinensis</name>
    <dbReference type="NCBI Taxonomy" id="29808"/>
    <lineage>
        <taxon>Eukaryota</taxon>
        <taxon>Viridiplantae</taxon>
        <taxon>Streptophyta</taxon>
        <taxon>Embryophyta</taxon>
        <taxon>Tracheophyta</taxon>
        <taxon>Spermatophyta</taxon>
        <taxon>Pinopsida</taxon>
        <taxon>Pinidae</taxon>
        <taxon>Conifers II</taxon>
        <taxon>Cupressales</taxon>
        <taxon>Taxaceae</taxon>
        <taxon>Taxus</taxon>
    </lineage>
</organism>
<proteinExistence type="predicted"/>
<dbReference type="PRINTS" id="PR00449">
    <property type="entry name" value="RASTRNSFRMNG"/>
</dbReference>
<dbReference type="InterPro" id="IPR025662">
    <property type="entry name" value="Sigma_54_int_dom_ATP-bd_1"/>
</dbReference>
<dbReference type="InterPro" id="IPR027417">
    <property type="entry name" value="P-loop_NTPase"/>
</dbReference>
<feature type="non-terminal residue" evidence="3">
    <location>
        <position position="208"/>
    </location>
</feature>
<dbReference type="AlphaFoldDB" id="A0AA38LRN8"/>
<accession>A0AA38LRN8</accession>
<dbReference type="EMBL" id="JAHRHJ020000001">
    <property type="protein sequence ID" value="KAH9330907.1"/>
    <property type="molecule type" value="Genomic_DNA"/>
</dbReference>
<evidence type="ECO:0000313" key="3">
    <source>
        <dbReference type="EMBL" id="KAH9330907.1"/>
    </source>
</evidence>
<reference evidence="3 4" key="1">
    <citation type="journal article" date="2021" name="Nat. Plants">
        <title>The Taxus genome provides insights into paclitaxel biosynthesis.</title>
        <authorList>
            <person name="Xiong X."/>
            <person name="Gou J."/>
            <person name="Liao Q."/>
            <person name="Li Y."/>
            <person name="Zhou Q."/>
            <person name="Bi G."/>
            <person name="Li C."/>
            <person name="Du R."/>
            <person name="Wang X."/>
            <person name="Sun T."/>
            <person name="Guo L."/>
            <person name="Liang H."/>
            <person name="Lu P."/>
            <person name="Wu Y."/>
            <person name="Zhang Z."/>
            <person name="Ro D.K."/>
            <person name="Shang Y."/>
            <person name="Huang S."/>
            <person name="Yan J."/>
        </authorList>
    </citation>
    <scope>NUCLEOTIDE SEQUENCE [LARGE SCALE GENOMIC DNA]</scope>
    <source>
        <strain evidence="3">Ta-2019</strain>
    </source>
</reference>
<keyword evidence="2" id="KW-0342">GTP-binding</keyword>
<protein>
    <submittedName>
        <fullName evidence="3">Uncharacterized protein</fullName>
    </submittedName>
</protein>
<dbReference type="SUPFAM" id="SSF52540">
    <property type="entry name" value="P-loop containing nucleoside triphosphate hydrolases"/>
    <property type="match status" value="1"/>
</dbReference>
<dbReference type="Proteomes" id="UP000824469">
    <property type="component" value="Unassembled WGS sequence"/>
</dbReference>
<evidence type="ECO:0000313" key="4">
    <source>
        <dbReference type="Proteomes" id="UP000824469"/>
    </source>
</evidence>
<dbReference type="Gene3D" id="3.40.50.300">
    <property type="entry name" value="P-loop containing nucleotide triphosphate hydrolases"/>
    <property type="match status" value="1"/>
</dbReference>
<evidence type="ECO:0000256" key="2">
    <source>
        <dbReference type="ARBA" id="ARBA00023134"/>
    </source>
</evidence>
<comment type="caution">
    <text evidence="3">The sequence shown here is derived from an EMBL/GenBank/DDBJ whole genome shotgun (WGS) entry which is preliminary data.</text>
</comment>
<keyword evidence="4" id="KW-1185">Reference proteome</keyword>
<dbReference type="SMART" id="SM00175">
    <property type="entry name" value="RAB"/>
    <property type="match status" value="1"/>
</dbReference>
<dbReference type="Pfam" id="PF08477">
    <property type="entry name" value="Roc"/>
    <property type="match status" value="1"/>
</dbReference>
<keyword evidence="1" id="KW-0547">Nucleotide-binding</keyword>
<gene>
    <name evidence="3" type="ORF">KI387_003015</name>
</gene>
<evidence type="ECO:0000256" key="1">
    <source>
        <dbReference type="ARBA" id="ARBA00022741"/>
    </source>
</evidence>